<dbReference type="InterPro" id="IPR044855">
    <property type="entry name" value="CoA-Trfase_III_dom3_sf"/>
</dbReference>
<dbReference type="OrthoDB" id="9797653at2"/>
<keyword evidence="3" id="KW-1185">Reference proteome</keyword>
<dbReference type="EMBL" id="FQZL01000028">
    <property type="protein sequence ID" value="SHJ62922.1"/>
    <property type="molecule type" value="Genomic_DNA"/>
</dbReference>
<accession>A0A1M6KVL9</accession>
<dbReference type="PANTHER" id="PTHR48207:SF3">
    <property type="entry name" value="SUCCINATE--HYDROXYMETHYLGLUTARATE COA-TRANSFERASE"/>
    <property type="match status" value="1"/>
</dbReference>
<keyword evidence="1 2" id="KW-0808">Transferase</keyword>
<name>A0A1M6KVL9_9FIRM</name>
<dbReference type="GO" id="GO:0008410">
    <property type="term" value="F:CoA-transferase activity"/>
    <property type="evidence" value="ECO:0007669"/>
    <property type="project" value="TreeGrafter"/>
</dbReference>
<dbReference type="InterPro" id="IPR023606">
    <property type="entry name" value="CoA-Trfase_III_dom_1_sf"/>
</dbReference>
<protein>
    <submittedName>
        <fullName evidence="2">CoA:oxalate CoA-transferase</fullName>
    </submittedName>
</protein>
<dbReference type="InterPro" id="IPR003673">
    <property type="entry name" value="CoA-Trfase_fam_III"/>
</dbReference>
<dbReference type="Proteomes" id="UP000184052">
    <property type="component" value="Unassembled WGS sequence"/>
</dbReference>
<evidence type="ECO:0000256" key="1">
    <source>
        <dbReference type="ARBA" id="ARBA00022679"/>
    </source>
</evidence>
<dbReference type="PANTHER" id="PTHR48207">
    <property type="entry name" value="SUCCINATE--HYDROXYMETHYLGLUTARATE COA-TRANSFERASE"/>
    <property type="match status" value="1"/>
</dbReference>
<gene>
    <name evidence="2" type="ORF">SAMN02745751_02997</name>
</gene>
<dbReference type="Gene3D" id="3.40.50.10540">
    <property type="entry name" value="Crotonobetainyl-coa:carnitine coa-transferase, domain 1"/>
    <property type="match status" value="1"/>
</dbReference>
<dbReference type="AlphaFoldDB" id="A0A1M6KVL9"/>
<organism evidence="2 3">
    <name type="scientific">Dethiosulfatibacter aminovorans DSM 17477</name>
    <dbReference type="NCBI Taxonomy" id="1121476"/>
    <lineage>
        <taxon>Bacteria</taxon>
        <taxon>Bacillati</taxon>
        <taxon>Bacillota</taxon>
        <taxon>Tissierellia</taxon>
        <taxon>Dethiosulfatibacter</taxon>
    </lineage>
</organism>
<reference evidence="2 3" key="1">
    <citation type="submission" date="2016-11" db="EMBL/GenBank/DDBJ databases">
        <authorList>
            <person name="Jaros S."/>
            <person name="Januszkiewicz K."/>
            <person name="Wedrychowicz H."/>
        </authorList>
    </citation>
    <scope>NUCLEOTIDE SEQUENCE [LARGE SCALE GENOMIC DNA]</scope>
    <source>
        <strain evidence="2 3">DSM 17477</strain>
    </source>
</reference>
<dbReference type="RefSeq" id="WP_073050378.1">
    <property type="nucleotide sequence ID" value="NZ_FQZL01000028.1"/>
</dbReference>
<proteinExistence type="predicted"/>
<evidence type="ECO:0000313" key="2">
    <source>
        <dbReference type="EMBL" id="SHJ62922.1"/>
    </source>
</evidence>
<dbReference type="InterPro" id="IPR050483">
    <property type="entry name" value="CoA-transferase_III_domain"/>
</dbReference>
<sequence>MGVLNGIKILDLTRVLSGPFCSMILGDMGAEITKIERPDKGDDSREVGPFVNGESTYFMSINRNKKSLAVDLRTEEGHEIFNGLVKDADVIIENYKPGTMEKLGISYDDVLKIKPDIIYCSISGYGQTGPMSDKPAYDAVIQAMGGLMSITGQEKPTRVGSSLGDITAALYGAIGILGALYRKKDTGKGERIDISMLDCQVSILENAIARYTVTGEVPQPLGNRHATIAPLEPFMTRNGEIMIGAGNDKLWDAFCRAVDREDLIDDYRFFSNEKRVEYYHELKPIMNKIFIENTTEEWQKILDDAGVPNSPINTIDKLLENEQLKEREMFKHINHPVAGNILAPASPVKYSENPNDIREASPILGQHTMKILTEKLNYSQNDIKELIKKGIIK</sequence>
<dbReference type="SUPFAM" id="SSF89796">
    <property type="entry name" value="CoA-transferase family III (CaiB/BaiF)"/>
    <property type="match status" value="1"/>
</dbReference>
<dbReference type="Gene3D" id="3.30.1540.10">
    <property type="entry name" value="formyl-coa transferase, domain 3"/>
    <property type="match status" value="1"/>
</dbReference>
<evidence type="ECO:0000313" key="3">
    <source>
        <dbReference type="Proteomes" id="UP000184052"/>
    </source>
</evidence>
<dbReference type="Pfam" id="PF02515">
    <property type="entry name" value="CoA_transf_3"/>
    <property type="match status" value="1"/>
</dbReference>
<dbReference type="STRING" id="1121476.SAMN02745751_02997"/>